<dbReference type="PANTHER" id="PTHR33144:SF48">
    <property type="entry name" value="PLANT TRANSPOSASE (PTTA_EN_SPM FAMILY)"/>
    <property type="match status" value="1"/>
</dbReference>
<accession>R0GIK3</accession>
<name>R0GIK3_9BRAS</name>
<gene>
    <name evidence="1" type="ORF">CARUB_v10020955mg</name>
</gene>
<dbReference type="AlphaFoldDB" id="R0GIK3"/>
<dbReference type="EMBL" id="KB870806">
    <property type="protein sequence ID" value="EOA35722.1"/>
    <property type="molecule type" value="Genomic_DNA"/>
</dbReference>
<keyword evidence="2" id="KW-1185">Reference proteome</keyword>
<reference evidence="2" key="1">
    <citation type="journal article" date="2013" name="Nat. Genet.">
        <title>The Capsella rubella genome and the genomic consequences of rapid mating system evolution.</title>
        <authorList>
            <person name="Slotte T."/>
            <person name="Hazzouri K.M."/>
            <person name="Agren J.A."/>
            <person name="Koenig D."/>
            <person name="Maumus F."/>
            <person name="Guo Y.L."/>
            <person name="Steige K."/>
            <person name="Platts A.E."/>
            <person name="Escobar J.S."/>
            <person name="Newman L.K."/>
            <person name="Wang W."/>
            <person name="Mandakova T."/>
            <person name="Vello E."/>
            <person name="Smith L.M."/>
            <person name="Henz S.R."/>
            <person name="Steffen J."/>
            <person name="Takuno S."/>
            <person name="Brandvain Y."/>
            <person name="Coop G."/>
            <person name="Andolfatto P."/>
            <person name="Hu T.T."/>
            <person name="Blanchette M."/>
            <person name="Clark R.M."/>
            <person name="Quesneville H."/>
            <person name="Nordborg M."/>
            <person name="Gaut B.S."/>
            <person name="Lysak M.A."/>
            <person name="Jenkins J."/>
            <person name="Grimwood J."/>
            <person name="Chapman J."/>
            <person name="Prochnik S."/>
            <person name="Shu S."/>
            <person name="Rokhsar D."/>
            <person name="Schmutz J."/>
            <person name="Weigel D."/>
            <person name="Wright S.I."/>
        </authorList>
    </citation>
    <scope>NUCLEOTIDE SEQUENCE [LARGE SCALE GENOMIC DNA]</scope>
    <source>
        <strain evidence="2">cv. Monte Gargano</strain>
    </source>
</reference>
<protein>
    <submittedName>
        <fullName evidence="1">Uncharacterized protein</fullName>
    </submittedName>
</protein>
<dbReference type="PANTHER" id="PTHR33144">
    <property type="entry name" value="OS10G0409366 PROTEIN-RELATED"/>
    <property type="match status" value="1"/>
</dbReference>
<sequence>MDFMDSETQPPYNLPQLEADHIMLSLLSPECKRFQWKIQIIDNQVIVHFDDDTSQPTGDSGGSLGSWLGQLSTDVRLLPIDYTDWRLVNPVIKEKAWELIQSNFSFDDPMMRKEYVMSALGSRCKDIKLHIWREHKRNDLNEMLQKRPENIPKNQWYHFVHKRFTEKWKKMQERNTKNQRNNTMPHLCGRKSFSSKRNEIVSNFSMI</sequence>
<evidence type="ECO:0000313" key="1">
    <source>
        <dbReference type="EMBL" id="EOA35722.1"/>
    </source>
</evidence>
<dbReference type="Proteomes" id="UP000029121">
    <property type="component" value="Unassembled WGS sequence"/>
</dbReference>
<dbReference type="STRING" id="81985.R0GIK3"/>
<proteinExistence type="predicted"/>
<dbReference type="eggNOG" id="ENOG502SDUC">
    <property type="taxonomic scope" value="Eukaryota"/>
</dbReference>
<organism evidence="1 2">
    <name type="scientific">Capsella rubella</name>
    <dbReference type="NCBI Taxonomy" id="81985"/>
    <lineage>
        <taxon>Eukaryota</taxon>
        <taxon>Viridiplantae</taxon>
        <taxon>Streptophyta</taxon>
        <taxon>Embryophyta</taxon>
        <taxon>Tracheophyta</taxon>
        <taxon>Spermatophyta</taxon>
        <taxon>Magnoliopsida</taxon>
        <taxon>eudicotyledons</taxon>
        <taxon>Gunneridae</taxon>
        <taxon>Pentapetalae</taxon>
        <taxon>rosids</taxon>
        <taxon>malvids</taxon>
        <taxon>Brassicales</taxon>
        <taxon>Brassicaceae</taxon>
        <taxon>Camelineae</taxon>
        <taxon>Capsella</taxon>
    </lineage>
</organism>
<evidence type="ECO:0000313" key="2">
    <source>
        <dbReference type="Proteomes" id="UP000029121"/>
    </source>
</evidence>